<evidence type="ECO:0000256" key="5">
    <source>
        <dbReference type="ARBA" id="ARBA00023136"/>
    </source>
</evidence>
<keyword evidence="3 6" id="KW-0812">Transmembrane</keyword>
<reference evidence="9" key="1">
    <citation type="journal article" date="2014" name="Nat. Genet.">
        <title>A reference genome for common bean and genome-wide analysis of dual domestications.</title>
        <authorList>
            <person name="Schmutz J."/>
            <person name="McClean P.E."/>
            <person name="Mamidi S."/>
            <person name="Wu G.A."/>
            <person name="Cannon S.B."/>
            <person name="Grimwood J."/>
            <person name="Jenkins J."/>
            <person name="Shu S."/>
            <person name="Song Q."/>
            <person name="Chavarro C."/>
            <person name="Torres-Torres M."/>
            <person name="Geffroy V."/>
            <person name="Moghaddam S.M."/>
            <person name="Gao D."/>
            <person name="Abernathy B."/>
            <person name="Barry K."/>
            <person name="Blair M."/>
            <person name="Brick M.A."/>
            <person name="Chovatia M."/>
            <person name="Gepts P."/>
            <person name="Goodstein D.M."/>
            <person name="Gonzales M."/>
            <person name="Hellsten U."/>
            <person name="Hyten D.L."/>
            <person name="Jia G."/>
            <person name="Kelly J.D."/>
            <person name="Kudrna D."/>
            <person name="Lee R."/>
            <person name="Richard M.M."/>
            <person name="Miklas P.N."/>
            <person name="Osorno J.M."/>
            <person name="Rodrigues J."/>
            <person name="Thareau V."/>
            <person name="Urrea C.A."/>
            <person name="Wang M."/>
            <person name="Yu Y."/>
            <person name="Zhang M."/>
            <person name="Wing R.A."/>
            <person name="Cregan P.B."/>
            <person name="Rokhsar D.S."/>
            <person name="Jackson S.A."/>
        </authorList>
    </citation>
    <scope>NUCLEOTIDE SEQUENCE [LARGE SCALE GENOMIC DNA]</scope>
    <source>
        <strain evidence="9">cv. G19833</strain>
    </source>
</reference>
<comment type="subcellular location">
    <subcellularLocation>
        <location evidence="1 6">Membrane</location>
        <topology evidence="1 6">Multi-pass membrane protein</topology>
    </subcellularLocation>
</comment>
<dbReference type="InterPro" id="IPR030184">
    <property type="entry name" value="WAT1-related"/>
</dbReference>
<evidence type="ECO:0000256" key="2">
    <source>
        <dbReference type="ARBA" id="ARBA00007635"/>
    </source>
</evidence>
<feature type="transmembrane region" description="Helical" evidence="6">
    <location>
        <begin position="188"/>
        <end position="207"/>
    </location>
</feature>
<feature type="transmembrane region" description="Helical" evidence="6">
    <location>
        <begin position="108"/>
        <end position="126"/>
    </location>
</feature>
<comment type="similarity">
    <text evidence="2 6">Belongs to the drug/metabolite transporter (DMT) superfamily. Plant drug/metabolite exporter (P-DME) (TC 2.A.7.4) family.</text>
</comment>
<feature type="transmembrane region" description="Helical" evidence="6">
    <location>
        <begin position="75"/>
        <end position="102"/>
    </location>
</feature>
<evidence type="ECO:0000259" key="7">
    <source>
        <dbReference type="Pfam" id="PF00892"/>
    </source>
</evidence>
<feature type="transmembrane region" description="Helical" evidence="6">
    <location>
        <begin position="41"/>
        <end position="63"/>
    </location>
</feature>
<feature type="transmembrane region" description="Helical" evidence="6">
    <location>
        <begin position="15"/>
        <end position="35"/>
    </location>
</feature>
<dbReference type="GO" id="GO:0016020">
    <property type="term" value="C:membrane"/>
    <property type="evidence" value="ECO:0007669"/>
    <property type="project" value="UniProtKB-SubCell"/>
</dbReference>
<dbReference type="SUPFAM" id="SSF103481">
    <property type="entry name" value="Multidrug resistance efflux transporter EmrE"/>
    <property type="match status" value="2"/>
</dbReference>
<keyword evidence="4 6" id="KW-1133">Transmembrane helix</keyword>
<dbReference type="PANTHER" id="PTHR31218">
    <property type="entry name" value="WAT1-RELATED PROTEIN"/>
    <property type="match status" value="1"/>
</dbReference>
<evidence type="ECO:0000256" key="3">
    <source>
        <dbReference type="ARBA" id="ARBA00022692"/>
    </source>
</evidence>
<feature type="transmembrane region" description="Helical" evidence="6">
    <location>
        <begin position="283"/>
        <end position="302"/>
    </location>
</feature>
<dbReference type="GO" id="GO:0022857">
    <property type="term" value="F:transmembrane transporter activity"/>
    <property type="evidence" value="ECO:0007669"/>
    <property type="project" value="InterPro"/>
</dbReference>
<evidence type="ECO:0000256" key="6">
    <source>
        <dbReference type="RuleBase" id="RU363077"/>
    </source>
</evidence>
<dbReference type="InterPro" id="IPR000620">
    <property type="entry name" value="EamA_dom"/>
</dbReference>
<feature type="transmembrane region" description="Helical" evidence="6">
    <location>
        <begin position="252"/>
        <end position="271"/>
    </location>
</feature>
<keyword evidence="5 6" id="KW-0472">Membrane</keyword>
<dbReference type="eggNOG" id="ENOG502QR4Y">
    <property type="taxonomic scope" value="Eukaryota"/>
</dbReference>
<dbReference type="Proteomes" id="UP000000226">
    <property type="component" value="Chromosome 2"/>
</dbReference>
<proteinExistence type="inferred from homology"/>
<accession>V7CLK5</accession>
<protein>
    <recommendedName>
        <fullName evidence="6">WAT1-related protein</fullName>
    </recommendedName>
</protein>
<evidence type="ECO:0000256" key="1">
    <source>
        <dbReference type="ARBA" id="ARBA00004141"/>
    </source>
</evidence>
<sequence>MNRIVKVVQELKPPLLMVLVQVAYTGNTLIAKLAISDGMSISVYSAYRHILGAAFTFLLALIFERKNRPKLTWRVLVMTFFCGLFGGSLFQNLFFTAVAFVSATYANAIFNMIPVVTFILSFLFGYEKLNLQSAAGKAKVMGTIIGVSGSMVLSFLKGVEINIWKNIHMNVMHKKENSRIGASDGRQWIGVLSGIGCCFSFSVWLIIQAKLSKEYPSHHSSTSLMNLMAAIQATLFALCVEKNWNQWKLPSAIRVLAALYSAIAVTAFVNIVTSWCVRKRGPLYASVFNPLSLVLVAVAAALLLQEKLYLGSVIGAMLIVCGLYMVLWGKSKEMKPPTDLERELRTTEVVVMSANEKSDHVSSNVVNSKSNIVTKAHKGIFGNGDHEILKTIVERN</sequence>
<dbReference type="SMR" id="V7CLK5"/>
<organism evidence="8 9">
    <name type="scientific">Phaseolus vulgaris</name>
    <name type="common">Kidney bean</name>
    <name type="synonym">French bean</name>
    <dbReference type="NCBI Taxonomy" id="3885"/>
    <lineage>
        <taxon>Eukaryota</taxon>
        <taxon>Viridiplantae</taxon>
        <taxon>Streptophyta</taxon>
        <taxon>Embryophyta</taxon>
        <taxon>Tracheophyta</taxon>
        <taxon>Spermatophyta</taxon>
        <taxon>Magnoliopsida</taxon>
        <taxon>eudicotyledons</taxon>
        <taxon>Gunneridae</taxon>
        <taxon>Pentapetalae</taxon>
        <taxon>rosids</taxon>
        <taxon>fabids</taxon>
        <taxon>Fabales</taxon>
        <taxon>Fabaceae</taxon>
        <taxon>Papilionoideae</taxon>
        <taxon>50 kb inversion clade</taxon>
        <taxon>NPAAA clade</taxon>
        <taxon>indigoferoid/millettioid clade</taxon>
        <taxon>Phaseoleae</taxon>
        <taxon>Phaseolus</taxon>
    </lineage>
</organism>
<dbReference type="EMBL" id="CM002289">
    <property type="protein sequence ID" value="ESW31049.1"/>
    <property type="molecule type" value="Genomic_DNA"/>
</dbReference>
<dbReference type="OrthoDB" id="1728340at2759"/>
<dbReference type="OMA" id="NIVTSWC"/>
<dbReference type="Gramene" id="ESW31049">
    <property type="protein sequence ID" value="ESW31049"/>
    <property type="gene ID" value="PHAVU_002G204600g"/>
</dbReference>
<feature type="transmembrane region" description="Helical" evidence="6">
    <location>
        <begin position="308"/>
        <end position="327"/>
    </location>
</feature>
<feature type="domain" description="EamA" evidence="7">
    <location>
        <begin position="15"/>
        <end position="146"/>
    </location>
</feature>
<evidence type="ECO:0000313" key="9">
    <source>
        <dbReference type="Proteomes" id="UP000000226"/>
    </source>
</evidence>
<dbReference type="AlphaFoldDB" id="V7CLK5"/>
<evidence type="ECO:0000313" key="8">
    <source>
        <dbReference type="EMBL" id="ESW31049.1"/>
    </source>
</evidence>
<keyword evidence="9" id="KW-1185">Reference proteome</keyword>
<feature type="domain" description="EamA" evidence="7">
    <location>
        <begin position="189"/>
        <end position="327"/>
    </location>
</feature>
<dbReference type="Pfam" id="PF00892">
    <property type="entry name" value="EamA"/>
    <property type="match status" value="2"/>
</dbReference>
<gene>
    <name evidence="8" type="ORF">PHAVU_002G204600g</name>
</gene>
<evidence type="ECO:0000256" key="4">
    <source>
        <dbReference type="ARBA" id="ARBA00022989"/>
    </source>
</evidence>
<dbReference type="InterPro" id="IPR037185">
    <property type="entry name" value="EmrE-like"/>
</dbReference>
<name>V7CLK5_PHAVU</name>